<evidence type="ECO:0000256" key="2">
    <source>
        <dbReference type="SAM" id="Phobius"/>
    </source>
</evidence>
<evidence type="ECO:0000313" key="4">
    <source>
        <dbReference type="Proteomes" id="UP000003560"/>
    </source>
</evidence>
<comment type="caution">
    <text evidence="3">The sequence shown here is derived from an EMBL/GenBank/DDBJ whole genome shotgun (WGS) entry which is preliminary data.</text>
</comment>
<dbReference type="HOGENOM" id="CLU_160539_0_0_11"/>
<dbReference type="EMBL" id="ABXJ01000006">
    <property type="protein sequence ID" value="EEA91730.1"/>
    <property type="molecule type" value="Genomic_DNA"/>
</dbReference>
<reference evidence="3 4" key="1">
    <citation type="submission" date="2008-10" db="EMBL/GenBank/DDBJ databases">
        <title>Draft genome sequence of Collinsella stercoris (DSM 13279).</title>
        <authorList>
            <person name="Sudarsanam P."/>
            <person name="Ley R."/>
            <person name="Guruge J."/>
            <person name="Turnbaugh P.J."/>
            <person name="Mahowald M."/>
            <person name="Liep D."/>
            <person name="Gordon J."/>
        </authorList>
    </citation>
    <scope>NUCLEOTIDE SEQUENCE [LARGE SCALE GENOMIC DNA]</scope>
    <source>
        <strain evidence="3 4">DSM 13279</strain>
    </source>
</reference>
<dbReference type="Proteomes" id="UP000003560">
    <property type="component" value="Unassembled WGS sequence"/>
</dbReference>
<dbReference type="STRING" id="445975.COLSTE_00073"/>
<keyword evidence="2" id="KW-0472">Membrane</keyword>
<gene>
    <name evidence="3" type="ORF">COLSTE_00073</name>
</gene>
<name>B6G7N3_9ACTN</name>
<evidence type="ECO:0000313" key="3">
    <source>
        <dbReference type="EMBL" id="EEA91730.1"/>
    </source>
</evidence>
<feature type="transmembrane region" description="Helical" evidence="2">
    <location>
        <begin position="89"/>
        <end position="108"/>
    </location>
</feature>
<reference evidence="3 4" key="2">
    <citation type="submission" date="2008-10" db="EMBL/GenBank/DDBJ databases">
        <authorList>
            <person name="Fulton L."/>
            <person name="Clifton S."/>
            <person name="Fulton B."/>
            <person name="Xu J."/>
            <person name="Minx P."/>
            <person name="Pepin K.H."/>
            <person name="Johnson M."/>
            <person name="Thiruvilangam P."/>
            <person name="Bhonagiri V."/>
            <person name="Nash W.E."/>
            <person name="Mardis E.R."/>
            <person name="Wilson R.K."/>
        </authorList>
    </citation>
    <scope>NUCLEOTIDE SEQUENCE [LARGE SCALE GENOMIC DNA]</scope>
    <source>
        <strain evidence="3 4">DSM 13279</strain>
    </source>
</reference>
<dbReference type="RefSeq" id="WP_006719437.1">
    <property type="nucleotide sequence ID" value="NZ_CP085935.1"/>
</dbReference>
<keyword evidence="4" id="KW-1185">Reference proteome</keyword>
<keyword evidence="2" id="KW-0812">Transmembrane</keyword>
<evidence type="ECO:0000256" key="1">
    <source>
        <dbReference type="SAM" id="MobiDB-lite"/>
    </source>
</evidence>
<sequence>MSAKKHADAKKMDKAAAKAARREEDARAQEAAQELRARREAARGPAPIDNQLHRELPLTKVAYGLLALTVFMFMVARLGVYLANAELERIASIATTLFFLATFIVWFASRHQAKKLTKERGQGDGAGE</sequence>
<accession>B6G7N3</accession>
<feature type="region of interest" description="Disordered" evidence="1">
    <location>
        <begin position="1"/>
        <end position="49"/>
    </location>
</feature>
<keyword evidence="2" id="KW-1133">Transmembrane helix</keyword>
<feature type="transmembrane region" description="Helical" evidence="2">
    <location>
        <begin position="61"/>
        <end position="83"/>
    </location>
</feature>
<proteinExistence type="predicted"/>
<dbReference type="GeneID" id="98002489"/>
<feature type="compositionally biased region" description="Basic and acidic residues" evidence="1">
    <location>
        <begin position="1"/>
        <end position="42"/>
    </location>
</feature>
<protein>
    <submittedName>
        <fullName evidence="3">Uncharacterized protein</fullName>
    </submittedName>
</protein>
<dbReference type="AlphaFoldDB" id="B6G7N3"/>
<organism evidence="3 4">
    <name type="scientific">Collinsella stercoris DSM 13279</name>
    <dbReference type="NCBI Taxonomy" id="445975"/>
    <lineage>
        <taxon>Bacteria</taxon>
        <taxon>Bacillati</taxon>
        <taxon>Actinomycetota</taxon>
        <taxon>Coriobacteriia</taxon>
        <taxon>Coriobacteriales</taxon>
        <taxon>Coriobacteriaceae</taxon>
        <taxon>Collinsella</taxon>
    </lineage>
</organism>